<dbReference type="AlphaFoldDB" id="A0A2I3T6P7"/>
<dbReference type="PANTHER" id="PTHR12138">
    <property type="entry name" value="PRIMATE-EXPANDED PROTEIN FAMILY"/>
    <property type="match status" value="1"/>
</dbReference>
<keyword evidence="3" id="KW-1185">Reference proteome</keyword>
<accession>A0A2I3T6P7</accession>
<dbReference type="GeneTree" id="ENSGT01120000271815"/>
<dbReference type="PRINTS" id="PR02045">
    <property type="entry name" value="F138DOMAIN"/>
</dbReference>
<dbReference type="InParanoid" id="A0A2I3T6P7"/>
<protein>
    <submittedName>
        <fullName evidence="2">Uncharacterized protein</fullName>
    </submittedName>
</protein>
<evidence type="ECO:0000313" key="2">
    <source>
        <dbReference type="Ensembl" id="ENSPTRP00000084538.1"/>
    </source>
</evidence>
<reference evidence="2" key="2">
    <citation type="submission" date="2025-09" db="UniProtKB">
        <authorList>
            <consortium name="Ensembl"/>
        </authorList>
    </citation>
    <scope>IDENTIFICATION</scope>
</reference>
<dbReference type="Proteomes" id="UP000002277">
    <property type="component" value="Unplaced"/>
</dbReference>
<organism evidence="2 3">
    <name type="scientific">Pan troglodytes</name>
    <name type="common">Chimpanzee</name>
    <dbReference type="NCBI Taxonomy" id="9598"/>
    <lineage>
        <taxon>Eukaryota</taxon>
        <taxon>Metazoa</taxon>
        <taxon>Chordata</taxon>
        <taxon>Craniata</taxon>
        <taxon>Vertebrata</taxon>
        <taxon>Euteleostomi</taxon>
        <taxon>Mammalia</taxon>
        <taxon>Eutheria</taxon>
        <taxon>Euarchontoglires</taxon>
        <taxon>Primates</taxon>
        <taxon>Haplorrhini</taxon>
        <taxon>Catarrhini</taxon>
        <taxon>Hominidae</taxon>
        <taxon>Pan</taxon>
    </lineage>
</organism>
<proteinExistence type="predicted"/>
<sequence length="159" mass="17090">MSPSWEQPPSSGPVAIQLQSEHSTSCTGISAGEKDIRVTTSTTGRELQGRRQPTLSLQPNCTSPLRCGAPASKARELSFPKADLNMSLSPLKENNNDTFYLFILREGLTLLPRLECSGMITAHYSLGLPGSSDPPTSASQGSGTTGMCHHTWLTLNKFL</sequence>
<feature type="region of interest" description="Disordered" evidence="1">
    <location>
        <begin position="41"/>
        <end position="62"/>
    </location>
</feature>
<dbReference type="Bgee" id="ENSPTRG00000047536">
    <property type="expression patterns" value="Expressed in lymph node and 7 other cell types or tissues"/>
</dbReference>
<reference evidence="2" key="1">
    <citation type="submission" date="2025-08" db="UniProtKB">
        <authorList>
            <consortium name="Ensembl"/>
        </authorList>
    </citation>
    <scope>IDENTIFICATION</scope>
</reference>
<evidence type="ECO:0000256" key="1">
    <source>
        <dbReference type="SAM" id="MobiDB-lite"/>
    </source>
</evidence>
<dbReference type="PANTHER" id="PTHR12138:SF157">
    <property type="entry name" value="SECRETED PROTEIN"/>
    <property type="match status" value="1"/>
</dbReference>
<name>A0A2I3T6P7_PANTR</name>
<evidence type="ECO:0000313" key="3">
    <source>
        <dbReference type="Proteomes" id="UP000002277"/>
    </source>
</evidence>
<dbReference type="Ensembl" id="ENSPTRT00000076703.1">
    <property type="protein sequence ID" value="ENSPTRP00000084538.1"/>
    <property type="gene ID" value="ENSPTRG00000047536.1"/>
</dbReference>